<proteinExistence type="predicted"/>
<dbReference type="Gene3D" id="3.40.50.12780">
    <property type="entry name" value="N-terminal domain of ligase-like"/>
    <property type="match status" value="1"/>
</dbReference>
<dbReference type="SUPFAM" id="SSF52777">
    <property type="entry name" value="CoA-dependent acyltransferases"/>
    <property type="match status" value="1"/>
</dbReference>
<sequence length="1389" mass="149084">MNRVDLSKSQQNIYNGVMQDSDPALYLIGKSYRFRRQELSSFLTALNGAIFENPVQLCVLEARESSAEAGYPELVARLRPEDIVRVRHESRHRPDDAIESTWSTGILAKPLVRHTVRTDDDGYVSGLDVHTHHILLDGGATAMIEADLARHLSTDAPAEIPSITEGMLKLAQAHRREASRVEESRQRLADAVQRELADQARQSVQGSNDAPRAAAKGVLQESTRISGGAYDAIVALSESQRVPLNVLVAAAAVAVDASLRQSTEGLLVYPVDNRFGDPDLSVATCLVNSVAHAIRFAPFASVRDVVRDLDRSYVKAVRRRWLREEHFRRMYMAVNRTSHVQTLTLNFLREPCAPGLRPFLSEAPIATDVGPVDGMTVACLQDEEQRTLSVAIWNRADLPAKTAGITRRIATALESMAALWDNPIAMAVEEWMCIGADGALCRDNNPLETTHPAASAWFLDPAGGVRRTLQKRPRVYSWIALLVRSGARPGDVLVIADDDTDNTVDFLIACHLTGCGYSVCDTADEIGPRAEAIAAHRDGGFARVIDVAATRPALVADEDQQLLADQRIAQVARDPLLAGNTAYIMPTSGSTGQPKLVQVSHGSLAAFCQAVVRVYGWKGHDTVLQCAPLTSDISAEEIFGAATCGAALVRSTAMRVGDLTALARDLVANTPTIVDLPTAVWHLLCEDAHAIDAIRRSKLRQVIVGGEAIRTSAVDAWIDSGVSQRVSLISTYGPTETTVVVSYLPICHGGAALEGSARRRLGAPMLPGTVFVAFGEVVIVGDLVCGYLGSQSGGFGTVTLADGSQRHAFATADRVIDDDGFPVFAGRKDAIVKVSGKRIDIAEVTRRILGDPAVFDVAVELHDGRLGVWFESQLTRAGSDDPPLASRIRSILVSVGVSSFFVIGLTSIPRKPNAKIDSDKLRAQPEFADTEQIGAGARERAAGLTKIWSRHLGRVVRPDASLLEEGIGSLDLIRILPDTRSYLGRHLTLLDLISADSAEQLAASAATSDAWMDSGTADEIGRTLAALRPHVPAPRRASKSTGRKAIVVLGASGILGTGFGQAVLDLRRSGAFRREVVLVTRSPLPETDPWTSLRDVEGVRIEHVAPEFGTTDVDGLLRSVGAETVINCIGNTNVLVPYGQLQLANVEFVSMIAQTCASLGAKLVHLSTFVVNAEVNAARVIDPRAAPYPYAASKSLAELVVAATGDLDFAIARLPRVLGRADQIHDSADILVSLVDACTALHAYPTVTLTEEVTTGLAAANAVLGLLAESAGGAELGREITAVRGAVVPYAEFLSEFAAEDLDPFEWKYRLDQSDWAKNNPRRWSVVDGWITLGMRLGGRPYAEYLANYPSIAVDAVSVADLDANPYPLSVRALLAQCVAVRDLSAPAT</sequence>
<dbReference type="Pfam" id="PF07993">
    <property type="entry name" value="NAD_binding_4"/>
    <property type="match status" value="1"/>
</dbReference>
<keyword evidence="1" id="KW-0596">Phosphopantetheine</keyword>
<dbReference type="GO" id="GO:0044550">
    <property type="term" value="P:secondary metabolite biosynthetic process"/>
    <property type="evidence" value="ECO:0007669"/>
    <property type="project" value="TreeGrafter"/>
</dbReference>
<name>A0A1Z4EJY4_9MYCO</name>
<dbReference type="RefSeq" id="WP_096444583.1">
    <property type="nucleotide sequence ID" value="NZ_AP018164.1"/>
</dbReference>
<dbReference type="PROSITE" id="PS00455">
    <property type="entry name" value="AMP_BINDING"/>
    <property type="match status" value="1"/>
</dbReference>
<organism evidence="6 7">
    <name type="scientific">Mycobacterium shigaense</name>
    <dbReference type="NCBI Taxonomy" id="722731"/>
    <lineage>
        <taxon>Bacteria</taxon>
        <taxon>Bacillati</taxon>
        <taxon>Actinomycetota</taxon>
        <taxon>Actinomycetes</taxon>
        <taxon>Mycobacteriales</taxon>
        <taxon>Mycobacteriaceae</taxon>
        <taxon>Mycobacterium</taxon>
        <taxon>Mycobacterium simiae complex</taxon>
    </lineage>
</organism>
<feature type="domain" description="Thioester reductase (TE)" evidence="5">
    <location>
        <begin position="1123"/>
        <end position="1252"/>
    </location>
</feature>
<evidence type="ECO:0000313" key="6">
    <source>
        <dbReference type="EMBL" id="BAX93295.1"/>
    </source>
</evidence>
<dbReference type="InterPro" id="IPR042099">
    <property type="entry name" value="ANL_N_sf"/>
</dbReference>
<dbReference type="InterPro" id="IPR023213">
    <property type="entry name" value="CAT-like_dom_sf"/>
</dbReference>
<dbReference type="GO" id="GO:0031177">
    <property type="term" value="F:phosphopantetheine binding"/>
    <property type="evidence" value="ECO:0007669"/>
    <property type="project" value="TreeGrafter"/>
</dbReference>
<dbReference type="Gene3D" id="3.30.559.30">
    <property type="entry name" value="Nonribosomal peptide synthetase, condensation domain"/>
    <property type="match status" value="1"/>
</dbReference>
<dbReference type="Proteomes" id="UP000217736">
    <property type="component" value="Chromosome"/>
</dbReference>
<dbReference type="InterPro" id="IPR000873">
    <property type="entry name" value="AMP-dep_synth/lig_dom"/>
</dbReference>
<dbReference type="PANTHER" id="PTHR45527:SF1">
    <property type="entry name" value="FATTY ACID SYNTHASE"/>
    <property type="match status" value="1"/>
</dbReference>
<feature type="domain" description="AMP-dependent synthetase/ligase" evidence="4">
    <location>
        <begin position="482"/>
        <end position="750"/>
    </location>
</feature>
<dbReference type="GO" id="GO:0043041">
    <property type="term" value="P:amino acid activation for nonribosomal peptide biosynthetic process"/>
    <property type="evidence" value="ECO:0007669"/>
    <property type="project" value="TreeGrafter"/>
</dbReference>
<dbReference type="InterPro" id="IPR045851">
    <property type="entry name" value="AMP-bd_C_sf"/>
</dbReference>
<accession>A0A1Z4EJY4</accession>
<dbReference type="Pfam" id="PF00501">
    <property type="entry name" value="AMP-binding"/>
    <property type="match status" value="1"/>
</dbReference>
<dbReference type="SUPFAM" id="SSF56801">
    <property type="entry name" value="Acetyl-CoA synthetase-like"/>
    <property type="match status" value="1"/>
</dbReference>
<dbReference type="InterPro" id="IPR013120">
    <property type="entry name" value="FAR_NAD-bd"/>
</dbReference>
<dbReference type="GO" id="GO:0016874">
    <property type="term" value="F:ligase activity"/>
    <property type="evidence" value="ECO:0007669"/>
    <property type="project" value="UniProtKB-KW"/>
</dbReference>
<evidence type="ECO:0000256" key="2">
    <source>
        <dbReference type="ARBA" id="ARBA00022553"/>
    </source>
</evidence>
<evidence type="ECO:0000256" key="1">
    <source>
        <dbReference type="ARBA" id="ARBA00022450"/>
    </source>
</evidence>
<evidence type="ECO:0000259" key="5">
    <source>
        <dbReference type="Pfam" id="PF07993"/>
    </source>
</evidence>
<dbReference type="EMBL" id="AP018164">
    <property type="protein sequence ID" value="BAX93295.1"/>
    <property type="molecule type" value="Genomic_DNA"/>
</dbReference>
<keyword evidence="3" id="KW-0436">Ligase</keyword>
<dbReference type="GO" id="GO:0005829">
    <property type="term" value="C:cytosol"/>
    <property type="evidence" value="ECO:0007669"/>
    <property type="project" value="TreeGrafter"/>
</dbReference>
<evidence type="ECO:0000259" key="4">
    <source>
        <dbReference type="Pfam" id="PF00501"/>
    </source>
</evidence>
<dbReference type="InterPro" id="IPR020845">
    <property type="entry name" value="AMP-binding_CS"/>
</dbReference>
<evidence type="ECO:0000313" key="7">
    <source>
        <dbReference type="Proteomes" id="UP000217736"/>
    </source>
</evidence>
<dbReference type="Gene3D" id="3.30.300.30">
    <property type="match status" value="1"/>
</dbReference>
<dbReference type="OrthoDB" id="2472181at2"/>
<evidence type="ECO:0000256" key="3">
    <source>
        <dbReference type="ARBA" id="ARBA00022598"/>
    </source>
</evidence>
<gene>
    <name evidence="6" type="primary">nrp_3</name>
    <name evidence="6" type="ORF">MSG_03156</name>
</gene>
<dbReference type="Gene3D" id="3.40.50.720">
    <property type="entry name" value="NAD(P)-binding Rossmann-like Domain"/>
    <property type="match status" value="1"/>
</dbReference>
<keyword evidence="7" id="KW-1185">Reference proteome</keyword>
<reference evidence="7" key="1">
    <citation type="submission" date="2017-06" db="EMBL/GenBank/DDBJ databases">
        <title>Complete Genome Sequence of Mycobacterium shigaense.</title>
        <authorList>
            <person name="Fukano H."/>
            <person name="Yoshida M."/>
            <person name="Kazumi Y."/>
            <person name="Ogura Y."/>
            <person name="Mitarai S."/>
            <person name="Hayashi T."/>
            <person name="Hoshino Y."/>
        </authorList>
    </citation>
    <scope>NUCLEOTIDE SEQUENCE [LARGE SCALE GENOMIC DNA]</scope>
    <source>
        <strain evidence="7">UN-152</strain>
    </source>
</reference>
<dbReference type="InterPro" id="IPR036291">
    <property type="entry name" value="NAD(P)-bd_dom_sf"/>
</dbReference>
<dbReference type="KEGG" id="mshg:MSG_03156"/>
<dbReference type="PANTHER" id="PTHR45527">
    <property type="entry name" value="NONRIBOSOMAL PEPTIDE SYNTHETASE"/>
    <property type="match status" value="1"/>
</dbReference>
<protein>
    <submittedName>
        <fullName evidence="6">Peptide synthase</fullName>
    </submittedName>
</protein>
<keyword evidence="2" id="KW-0597">Phosphoprotein</keyword>
<dbReference type="SUPFAM" id="SSF51735">
    <property type="entry name" value="NAD(P)-binding Rossmann-fold domains"/>
    <property type="match status" value="1"/>
</dbReference>
<dbReference type="Gene3D" id="3.30.559.10">
    <property type="entry name" value="Chloramphenicol acetyltransferase-like domain"/>
    <property type="match status" value="1"/>
</dbReference>